<sequence>MLKAIVPRKEICIEDDLAFKLKPASSDGKQLLAKCGIQSEKGPVIGVNLRTLSKQLSFDIVHSMAQILDQLVEEFNCQFVFIPFGYGSVSERVFDDDRTIALQLKKFMKKAENLKIISEEHRPADILGLFPHLDAFIGMRFHSVIFSLITQTPVVSLIYDTKVKELIKKKHSQLILGTDLPCRDLKSQVLNSIRQILTNQLPAHEENS</sequence>
<reference evidence="2 3" key="1">
    <citation type="journal article" date="2016" name="Sci. Rep.">
        <title>Metabolic traits of an uncultured archaeal lineage -MSBL1- from brine pools of the Red Sea.</title>
        <authorList>
            <person name="Mwirichia R."/>
            <person name="Alam I."/>
            <person name="Rashid M."/>
            <person name="Vinu M."/>
            <person name="Ba-Alawi W."/>
            <person name="Anthony Kamau A."/>
            <person name="Kamanda Ngugi D."/>
            <person name="Goker M."/>
            <person name="Klenk H.P."/>
            <person name="Bajic V."/>
            <person name="Stingl U."/>
        </authorList>
    </citation>
    <scope>NUCLEOTIDE SEQUENCE [LARGE SCALE GENOMIC DNA]</scope>
    <source>
        <strain evidence="2">SCGC-AAA259E19</strain>
    </source>
</reference>
<accession>A0A133UKD1</accession>
<gene>
    <name evidence="2" type="ORF">AKJ65_04035</name>
</gene>
<dbReference type="AlphaFoldDB" id="A0A133UKD1"/>
<evidence type="ECO:0000313" key="2">
    <source>
        <dbReference type="EMBL" id="KXA94576.1"/>
    </source>
</evidence>
<dbReference type="InterPro" id="IPR007345">
    <property type="entry name" value="Polysacch_pyruvyl_Trfase"/>
</dbReference>
<protein>
    <recommendedName>
        <fullName evidence="1">Polysaccharide pyruvyl transferase domain-containing protein</fullName>
    </recommendedName>
</protein>
<evidence type="ECO:0000313" key="3">
    <source>
        <dbReference type="Proteomes" id="UP000070284"/>
    </source>
</evidence>
<dbReference type="Proteomes" id="UP000070284">
    <property type="component" value="Unassembled WGS sequence"/>
</dbReference>
<dbReference type="Pfam" id="PF04230">
    <property type="entry name" value="PS_pyruv_trans"/>
    <property type="match status" value="1"/>
</dbReference>
<comment type="caution">
    <text evidence="2">The sequence shown here is derived from an EMBL/GenBank/DDBJ whole genome shotgun (WGS) entry which is preliminary data.</text>
</comment>
<organism evidence="2 3">
    <name type="scientific">candidate division MSBL1 archaeon SCGC-AAA259E19</name>
    <dbReference type="NCBI Taxonomy" id="1698264"/>
    <lineage>
        <taxon>Archaea</taxon>
        <taxon>Methanobacteriati</taxon>
        <taxon>Methanobacteriota</taxon>
        <taxon>candidate division MSBL1</taxon>
    </lineage>
</organism>
<evidence type="ECO:0000259" key="1">
    <source>
        <dbReference type="Pfam" id="PF04230"/>
    </source>
</evidence>
<keyword evidence="3" id="KW-1185">Reference proteome</keyword>
<dbReference type="EMBL" id="LHXO01000050">
    <property type="protein sequence ID" value="KXA94576.1"/>
    <property type="molecule type" value="Genomic_DNA"/>
</dbReference>
<dbReference type="PANTHER" id="PTHR36836:SF1">
    <property type="entry name" value="COLANIC ACID BIOSYNTHESIS PROTEIN WCAK"/>
    <property type="match status" value="1"/>
</dbReference>
<feature type="domain" description="Polysaccharide pyruvyl transferase" evidence="1">
    <location>
        <begin position="91"/>
        <end position="160"/>
    </location>
</feature>
<proteinExistence type="predicted"/>
<name>A0A133UKD1_9EURY</name>
<dbReference type="PANTHER" id="PTHR36836">
    <property type="entry name" value="COLANIC ACID BIOSYNTHESIS PROTEIN WCAK"/>
    <property type="match status" value="1"/>
</dbReference>